<keyword evidence="3" id="KW-0645">Protease</keyword>
<feature type="domain" description="Peptidase M13 C-terminal" evidence="8">
    <location>
        <begin position="433"/>
        <end position="617"/>
    </location>
</feature>
<dbReference type="InterPro" id="IPR008753">
    <property type="entry name" value="Peptidase_M13_N"/>
</dbReference>
<evidence type="ECO:0000256" key="3">
    <source>
        <dbReference type="ARBA" id="ARBA00022670"/>
    </source>
</evidence>
<protein>
    <recommendedName>
        <fullName evidence="12">M13 family peptidase</fullName>
    </recommendedName>
</protein>
<evidence type="ECO:0000259" key="8">
    <source>
        <dbReference type="Pfam" id="PF01431"/>
    </source>
</evidence>
<dbReference type="GO" id="GO:0016485">
    <property type="term" value="P:protein processing"/>
    <property type="evidence" value="ECO:0007669"/>
    <property type="project" value="TreeGrafter"/>
</dbReference>
<dbReference type="AlphaFoldDB" id="A0AAQ4D376"/>
<organism evidence="10 11">
    <name type="scientific">Amblyomma americanum</name>
    <name type="common">Lone star tick</name>
    <dbReference type="NCBI Taxonomy" id="6943"/>
    <lineage>
        <taxon>Eukaryota</taxon>
        <taxon>Metazoa</taxon>
        <taxon>Ecdysozoa</taxon>
        <taxon>Arthropoda</taxon>
        <taxon>Chelicerata</taxon>
        <taxon>Arachnida</taxon>
        <taxon>Acari</taxon>
        <taxon>Parasitiformes</taxon>
        <taxon>Ixodida</taxon>
        <taxon>Ixodoidea</taxon>
        <taxon>Ixodidae</taxon>
        <taxon>Amblyomminae</taxon>
        <taxon>Amblyomma</taxon>
    </lineage>
</organism>
<keyword evidence="5" id="KW-0378">Hydrolase</keyword>
<dbReference type="Gene3D" id="1.10.1380.10">
    <property type="entry name" value="Neutral endopeptidase , domain2"/>
    <property type="match status" value="1"/>
</dbReference>
<dbReference type="SUPFAM" id="SSF55486">
    <property type="entry name" value="Metalloproteases ('zincins'), catalytic domain"/>
    <property type="match status" value="1"/>
</dbReference>
<comment type="caution">
    <text evidence="10">The sequence shown here is derived from an EMBL/GenBank/DDBJ whole genome shotgun (WGS) entry which is preliminary data.</text>
</comment>
<gene>
    <name evidence="10" type="ORF">V5799_000384</name>
</gene>
<dbReference type="PROSITE" id="PS51885">
    <property type="entry name" value="NEPRILYSIN"/>
    <property type="match status" value="1"/>
</dbReference>
<evidence type="ECO:0000313" key="10">
    <source>
        <dbReference type="EMBL" id="KAK8756916.1"/>
    </source>
</evidence>
<dbReference type="Gene3D" id="3.40.390.10">
    <property type="entry name" value="Collagenase (Catalytic Domain)"/>
    <property type="match status" value="1"/>
</dbReference>
<evidence type="ECO:0000313" key="11">
    <source>
        <dbReference type="Proteomes" id="UP001321473"/>
    </source>
</evidence>
<evidence type="ECO:0000256" key="6">
    <source>
        <dbReference type="ARBA" id="ARBA00022833"/>
    </source>
</evidence>
<dbReference type="InterPro" id="IPR042089">
    <property type="entry name" value="Peptidase_M13_dom_2"/>
</dbReference>
<dbReference type="Pfam" id="PF05649">
    <property type="entry name" value="Peptidase_M13_N"/>
    <property type="match status" value="1"/>
</dbReference>
<name>A0AAQ4D376_AMBAM</name>
<dbReference type="Pfam" id="PF01431">
    <property type="entry name" value="Peptidase_M13"/>
    <property type="match status" value="1"/>
</dbReference>
<dbReference type="PANTHER" id="PTHR11733:SF241">
    <property type="entry name" value="GH26575P-RELATED"/>
    <property type="match status" value="1"/>
</dbReference>
<evidence type="ECO:0000256" key="4">
    <source>
        <dbReference type="ARBA" id="ARBA00022723"/>
    </source>
</evidence>
<dbReference type="GO" id="GO:0004222">
    <property type="term" value="F:metalloendopeptidase activity"/>
    <property type="evidence" value="ECO:0007669"/>
    <property type="project" value="InterPro"/>
</dbReference>
<evidence type="ECO:0000256" key="7">
    <source>
        <dbReference type="ARBA" id="ARBA00023049"/>
    </source>
</evidence>
<evidence type="ECO:0000256" key="1">
    <source>
        <dbReference type="ARBA" id="ARBA00001947"/>
    </source>
</evidence>
<keyword evidence="7" id="KW-0482">Metalloprotease</keyword>
<dbReference type="GO" id="GO:0005886">
    <property type="term" value="C:plasma membrane"/>
    <property type="evidence" value="ECO:0007669"/>
    <property type="project" value="TreeGrafter"/>
</dbReference>
<dbReference type="PANTHER" id="PTHR11733">
    <property type="entry name" value="ZINC METALLOPROTEASE FAMILY M13 NEPRILYSIN-RELATED"/>
    <property type="match status" value="1"/>
</dbReference>
<evidence type="ECO:0008006" key="12">
    <source>
        <dbReference type="Google" id="ProtNLM"/>
    </source>
</evidence>
<accession>A0AAQ4D376</accession>
<dbReference type="EMBL" id="JARKHS020035782">
    <property type="protein sequence ID" value="KAK8756916.1"/>
    <property type="molecule type" value="Genomic_DNA"/>
</dbReference>
<dbReference type="InterPro" id="IPR024079">
    <property type="entry name" value="MetalloPept_cat_dom_sf"/>
</dbReference>
<feature type="domain" description="Peptidase M13 N-terminal" evidence="9">
    <location>
        <begin position="7"/>
        <end position="366"/>
    </location>
</feature>
<comment type="similarity">
    <text evidence="2">Belongs to the peptidase M13 family.</text>
</comment>
<comment type="cofactor">
    <cofactor evidence="1">
        <name>Zn(2+)</name>
        <dbReference type="ChEBI" id="CHEBI:29105"/>
    </cofactor>
</comment>
<keyword evidence="11" id="KW-1185">Reference proteome</keyword>
<reference evidence="10 11" key="1">
    <citation type="journal article" date="2023" name="Arcadia Sci">
        <title>De novo assembly of a long-read Amblyomma americanum tick genome.</title>
        <authorList>
            <person name="Chou S."/>
            <person name="Poskanzer K.E."/>
            <person name="Rollins M."/>
            <person name="Thuy-Boun P.S."/>
        </authorList>
    </citation>
    <scope>NUCLEOTIDE SEQUENCE [LARGE SCALE GENOMIC DNA]</scope>
    <source>
        <strain evidence="10">F_SG_1</strain>
        <tissue evidence="10">Salivary glands</tissue>
    </source>
</reference>
<evidence type="ECO:0000259" key="9">
    <source>
        <dbReference type="Pfam" id="PF05649"/>
    </source>
</evidence>
<proteinExistence type="inferred from homology"/>
<evidence type="ECO:0000256" key="2">
    <source>
        <dbReference type="ARBA" id="ARBA00007357"/>
    </source>
</evidence>
<keyword evidence="6" id="KW-0862">Zinc</keyword>
<dbReference type="InterPro" id="IPR000718">
    <property type="entry name" value="Peptidase_M13"/>
</dbReference>
<sequence length="619" mass="70351">MNSEVQPCSNFYSFVCGSWKPIAGESSMIERIFAVTRKVVMQELQADPKGAPVPLAPQYFQSCVAALPDDLVKGEVEKFKRFKKDLGLTWPEEWPERSKVNMPPLKILLNLSVNWNINLMFKVDVMPAYHGRPKALRISRGDWNAMRKNRTDEQFAALVMEHTGYLGVPSPSGITELNKYTQTIINATVTFTADASYEDRRTLKDVDQDMKSEGDRWSGHLNEIYSPQYTWKQDDIVLIQHPDILTRLQHLQEKLPEASLRMGLSWVLIRLFLWRVIAKPELWTKADATTLQTITKLTCLTHLENTFGLVVSAKHIHERFTKLLRHNLNSFFEEIRDQIKHDFANASWIDDLAKKKTYAKLENIWKNMLPDDRFFSTSSLAALYKNFPAVGKSFMDNFINMAKAFRRTMDKDDFITIFSRKLGSGHAVSRYSYFYNQVSIEVGALEPPLLYSDGSFAMMYGSLGTILAAAMVRAFDARGVLYNEKGEEEQWWTQGREEFDKRVKCNLGVASSTASSPQGSSSQGHVSPLASLVLAVRISFHAYRAAIRKEGIVDVFPLKGLDDYVDDQVFFMTYCLMTCATDSNGDPCNVPMRHSHKFAATFGCSSGDAMNPEEKCSFF</sequence>
<dbReference type="Proteomes" id="UP001321473">
    <property type="component" value="Unassembled WGS sequence"/>
</dbReference>
<evidence type="ECO:0000256" key="5">
    <source>
        <dbReference type="ARBA" id="ARBA00022801"/>
    </source>
</evidence>
<dbReference type="GO" id="GO:0046872">
    <property type="term" value="F:metal ion binding"/>
    <property type="evidence" value="ECO:0007669"/>
    <property type="project" value="UniProtKB-KW"/>
</dbReference>
<dbReference type="InterPro" id="IPR018497">
    <property type="entry name" value="Peptidase_M13_C"/>
</dbReference>
<keyword evidence="4" id="KW-0479">Metal-binding</keyword>